<comment type="similarity">
    <text evidence="2 5">Belongs to the class-III pyridoxal-phosphate-dependent aminotransferase family.</text>
</comment>
<comment type="caution">
    <text evidence="6">The sequence shown here is derived from an EMBL/GenBank/DDBJ whole genome shotgun (WGS) entry which is preliminary data.</text>
</comment>
<accession>A0ABW0SL61</accession>
<sequence length="457" mass="49136">MAAVSPRTHIRTELPGPRARAMLARDADVISPSYPRDYPFVMSHGRGTQVWDVDGNRFLDFAAGIAVCSTGHAHPRVVQAVKDAADRFLHISSDYWHEEMTALGERLARLAPMGEPAMSFFCQSGTEAVEAALKLARHVTGRPRFIGFLGGFHGRTMGSLAFTSSKYTQQQGFFATMPGVTHVPYPNPYRPLFAGADQGEAVLDYIRMLFERNVPASEVAAILVEPIQGEGGYVVPPDGFLAGLRALCDEHGILLIFDEVQSGVGRTGRLFASEHWGVHPDIMTLAKGLGSGLPIGAMVAKRRLMAQWKRGAHGNTYGGNPLACAAANATLELVEGGMAANAAAVGAHFVARLQELARDYGCIGEVRGKGLMIGMELVEADAARTPARELCDRVITRAFHNGLLLLPCGASTLRFMTPLNVTRDEIDEGVALLRLSLDEALAGVVARVSEAHRAATR</sequence>
<organism evidence="6 7">
    <name type="scientific">Lysobacter yangpyeongensis</name>
    <dbReference type="NCBI Taxonomy" id="346182"/>
    <lineage>
        <taxon>Bacteria</taxon>
        <taxon>Pseudomonadati</taxon>
        <taxon>Pseudomonadota</taxon>
        <taxon>Gammaproteobacteria</taxon>
        <taxon>Lysobacterales</taxon>
        <taxon>Lysobacteraceae</taxon>
        <taxon>Lysobacter</taxon>
    </lineage>
</organism>
<name>A0ABW0SL61_9GAMM</name>
<dbReference type="NCBIfam" id="NF004426">
    <property type="entry name" value="PRK05769.1"/>
    <property type="match status" value="1"/>
</dbReference>
<proteinExistence type="inferred from homology"/>
<dbReference type="InterPro" id="IPR049704">
    <property type="entry name" value="Aminotrans_3_PPA_site"/>
</dbReference>
<dbReference type="PROSITE" id="PS00600">
    <property type="entry name" value="AA_TRANSFER_CLASS_3"/>
    <property type="match status" value="1"/>
</dbReference>
<evidence type="ECO:0000256" key="4">
    <source>
        <dbReference type="ARBA" id="ARBA00022898"/>
    </source>
</evidence>
<dbReference type="PIRSF" id="PIRSF000521">
    <property type="entry name" value="Transaminase_4ab_Lys_Orn"/>
    <property type="match status" value="1"/>
</dbReference>
<dbReference type="Gene3D" id="3.40.640.10">
    <property type="entry name" value="Type I PLP-dependent aspartate aminotransferase-like (Major domain)"/>
    <property type="match status" value="1"/>
</dbReference>
<evidence type="ECO:0000256" key="3">
    <source>
        <dbReference type="ARBA" id="ARBA00022576"/>
    </source>
</evidence>
<dbReference type="PANTHER" id="PTHR11986">
    <property type="entry name" value="AMINOTRANSFERASE CLASS III"/>
    <property type="match status" value="1"/>
</dbReference>
<evidence type="ECO:0000256" key="2">
    <source>
        <dbReference type="ARBA" id="ARBA00008954"/>
    </source>
</evidence>
<dbReference type="Pfam" id="PF00202">
    <property type="entry name" value="Aminotran_3"/>
    <property type="match status" value="1"/>
</dbReference>
<comment type="cofactor">
    <cofactor evidence="1">
        <name>pyridoxal 5'-phosphate</name>
        <dbReference type="ChEBI" id="CHEBI:597326"/>
    </cofactor>
</comment>
<dbReference type="Gene3D" id="3.90.1150.10">
    <property type="entry name" value="Aspartate Aminotransferase, domain 1"/>
    <property type="match status" value="1"/>
</dbReference>
<evidence type="ECO:0000313" key="7">
    <source>
        <dbReference type="Proteomes" id="UP001596036"/>
    </source>
</evidence>
<evidence type="ECO:0000256" key="1">
    <source>
        <dbReference type="ARBA" id="ARBA00001933"/>
    </source>
</evidence>
<dbReference type="InterPro" id="IPR015422">
    <property type="entry name" value="PyrdxlP-dep_Trfase_small"/>
</dbReference>
<reference evidence="7" key="1">
    <citation type="journal article" date="2019" name="Int. J. Syst. Evol. Microbiol.">
        <title>The Global Catalogue of Microorganisms (GCM) 10K type strain sequencing project: providing services to taxonomists for standard genome sequencing and annotation.</title>
        <authorList>
            <consortium name="The Broad Institute Genomics Platform"/>
            <consortium name="The Broad Institute Genome Sequencing Center for Infectious Disease"/>
            <person name="Wu L."/>
            <person name="Ma J."/>
        </authorList>
    </citation>
    <scope>NUCLEOTIDE SEQUENCE [LARGE SCALE GENOMIC DNA]</scope>
    <source>
        <strain evidence="7">KACC 11407</strain>
    </source>
</reference>
<keyword evidence="7" id="KW-1185">Reference proteome</keyword>
<dbReference type="InterPro" id="IPR015421">
    <property type="entry name" value="PyrdxlP-dep_Trfase_major"/>
</dbReference>
<dbReference type="PANTHER" id="PTHR11986:SF58">
    <property type="entry name" value="LEUCINE_METHIONINE RACEMASE"/>
    <property type="match status" value="1"/>
</dbReference>
<dbReference type="SUPFAM" id="SSF53383">
    <property type="entry name" value="PLP-dependent transferases"/>
    <property type="match status" value="1"/>
</dbReference>
<evidence type="ECO:0000313" key="6">
    <source>
        <dbReference type="EMBL" id="MFC5569837.1"/>
    </source>
</evidence>
<evidence type="ECO:0000256" key="5">
    <source>
        <dbReference type="RuleBase" id="RU003560"/>
    </source>
</evidence>
<dbReference type="GO" id="GO:0008483">
    <property type="term" value="F:transaminase activity"/>
    <property type="evidence" value="ECO:0007669"/>
    <property type="project" value="UniProtKB-KW"/>
</dbReference>
<keyword evidence="3 6" id="KW-0032">Aminotransferase</keyword>
<dbReference type="CDD" id="cd00610">
    <property type="entry name" value="OAT_like"/>
    <property type="match status" value="1"/>
</dbReference>
<protein>
    <submittedName>
        <fullName evidence="6">Acetyl ornithine aminotransferase family protein</fullName>
    </submittedName>
</protein>
<dbReference type="RefSeq" id="WP_386754157.1">
    <property type="nucleotide sequence ID" value="NZ_JBHSNM010000002.1"/>
</dbReference>
<dbReference type="InterPro" id="IPR015424">
    <property type="entry name" value="PyrdxlP-dep_Trfase"/>
</dbReference>
<dbReference type="EMBL" id="JBHSNM010000002">
    <property type="protein sequence ID" value="MFC5569837.1"/>
    <property type="molecule type" value="Genomic_DNA"/>
</dbReference>
<dbReference type="Proteomes" id="UP001596036">
    <property type="component" value="Unassembled WGS sequence"/>
</dbReference>
<keyword evidence="3 6" id="KW-0808">Transferase</keyword>
<dbReference type="InterPro" id="IPR050103">
    <property type="entry name" value="Class-III_PLP-dep_AT"/>
</dbReference>
<gene>
    <name evidence="6" type="ORF">ACFPN1_07160</name>
</gene>
<dbReference type="InterPro" id="IPR005814">
    <property type="entry name" value="Aminotrans_3"/>
</dbReference>
<keyword evidence="4 5" id="KW-0663">Pyridoxal phosphate</keyword>